<protein>
    <submittedName>
        <fullName evidence="1 2">Uncharacterized protein</fullName>
    </submittedName>
</protein>
<dbReference type="OMA" id="TLRWIPP"/>
<evidence type="ECO:0000313" key="2">
    <source>
        <dbReference type="EnsemblMetazoa" id="CapteP205340"/>
    </source>
</evidence>
<keyword evidence="3" id="KW-1185">Reference proteome</keyword>
<dbReference type="GO" id="GO:0004526">
    <property type="term" value="F:ribonuclease P activity"/>
    <property type="evidence" value="ECO:0007669"/>
    <property type="project" value="TreeGrafter"/>
</dbReference>
<reference evidence="2" key="3">
    <citation type="submission" date="2015-06" db="UniProtKB">
        <authorList>
            <consortium name="EnsemblMetazoa"/>
        </authorList>
    </citation>
    <scope>IDENTIFICATION</scope>
</reference>
<dbReference type="HOGENOM" id="CLU_065211_0_0_1"/>
<dbReference type="GO" id="GO:0000171">
    <property type="term" value="F:ribonuclease MRP activity"/>
    <property type="evidence" value="ECO:0007669"/>
    <property type="project" value="TreeGrafter"/>
</dbReference>
<dbReference type="EnsemblMetazoa" id="CapteT205340">
    <property type="protein sequence ID" value="CapteP205340"/>
    <property type="gene ID" value="CapteG205340"/>
</dbReference>
<dbReference type="Proteomes" id="UP000014760">
    <property type="component" value="Unassembled WGS sequence"/>
</dbReference>
<dbReference type="GO" id="GO:0000172">
    <property type="term" value="C:ribonuclease MRP complex"/>
    <property type="evidence" value="ECO:0007669"/>
    <property type="project" value="TreeGrafter"/>
</dbReference>
<evidence type="ECO:0000313" key="3">
    <source>
        <dbReference type="Proteomes" id="UP000014760"/>
    </source>
</evidence>
<dbReference type="EMBL" id="KB309292">
    <property type="protein sequence ID" value="ELT94843.1"/>
    <property type="molecule type" value="Genomic_DNA"/>
</dbReference>
<dbReference type="GO" id="GO:0030681">
    <property type="term" value="C:multimeric ribonuclease P complex"/>
    <property type="evidence" value="ECO:0007669"/>
    <property type="project" value="TreeGrafter"/>
</dbReference>
<reference evidence="3" key="1">
    <citation type="submission" date="2012-12" db="EMBL/GenBank/DDBJ databases">
        <authorList>
            <person name="Hellsten U."/>
            <person name="Grimwood J."/>
            <person name="Chapman J.A."/>
            <person name="Shapiro H."/>
            <person name="Aerts A."/>
            <person name="Otillar R.P."/>
            <person name="Terry A.Y."/>
            <person name="Boore J.L."/>
            <person name="Simakov O."/>
            <person name="Marletaz F."/>
            <person name="Cho S.-J."/>
            <person name="Edsinger-Gonzales E."/>
            <person name="Havlak P."/>
            <person name="Kuo D.-H."/>
            <person name="Larsson T."/>
            <person name="Lv J."/>
            <person name="Arendt D."/>
            <person name="Savage R."/>
            <person name="Osoegawa K."/>
            <person name="de Jong P."/>
            <person name="Lindberg D.R."/>
            <person name="Seaver E.C."/>
            <person name="Weisblat D.A."/>
            <person name="Putnam N.H."/>
            <person name="Grigoriev I.V."/>
            <person name="Rokhsar D.S."/>
        </authorList>
    </citation>
    <scope>NUCLEOTIDE SEQUENCE</scope>
    <source>
        <strain evidence="3">I ESC-2004</strain>
    </source>
</reference>
<organism evidence="1">
    <name type="scientific">Capitella teleta</name>
    <name type="common">Polychaete worm</name>
    <dbReference type="NCBI Taxonomy" id="283909"/>
    <lineage>
        <taxon>Eukaryota</taxon>
        <taxon>Metazoa</taxon>
        <taxon>Spiralia</taxon>
        <taxon>Lophotrochozoa</taxon>
        <taxon>Annelida</taxon>
        <taxon>Polychaeta</taxon>
        <taxon>Sedentaria</taxon>
        <taxon>Scolecida</taxon>
        <taxon>Capitellidae</taxon>
        <taxon>Capitella</taxon>
    </lineage>
</organism>
<sequence>MTLEQRGLGYFQIDVIVPGTFLHHSAYFSVEDVSSFCIEDVSLHQLISEEFIEAFVKKGRLYMISQDTYIDQHDTYALIPGGMLILLLNNSTFGELGLSASKSAYSNHGSNKHVVELDLTKPCFRPGKPSFERAKSNFKRCSQLKSNFLVTWVPHDEKICGSSIESYFKSEGFNASSCRLTQSESNDPCIAPNIAYSDPNGDDNCDAFSLLDWLGAMACGVDMYVTYIAQKYLIKMNLNNLEVRMKENLTNKTNPWFSLTVHGFHDSPVSWLNKEHGFHLHGDNALTLVFFPDGCCWTYKILASHDTL</sequence>
<dbReference type="PANTHER" id="PTHR15396:SF1">
    <property type="entry name" value="RIBONUCLEASE P PROTEIN SUBUNIT P40"/>
    <property type="match status" value="1"/>
</dbReference>
<dbReference type="STRING" id="283909.R7TM11"/>
<gene>
    <name evidence="1" type="ORF">CAPTEDRAFT_205340</name>
</gene>
<dbReference type="InterPro" id="IPR013893">
    <property type="entry name" value="RNase_P_Rpp40"/>
</dbReference>
<dbReference type="GO" id="GO:0001682">
    <property type="term" value="P:tRNA 5'-leader removal"/>
    <property type="evidence" value="ECO:0007669"/>
    <property type="project" value="InterPro"/>
</dbReference>
<dbReference type="GO" id="GO:0000447">
    <property type="term" value="P:endonucleolytic cleavage in ITS1 to separate SSU-rRNA from 5.8S rRNA and LSU-rRNA from tricistronic rRNA transcript (SSU-rRNA, 5.8S rRNA, LSU-rRNA)"/>
    <property type="evidence" value="ECO:0007669"/>
    <property type="project" value="TreeGrafter"/>
</dbReference>
<name>R7TM11_CAPTE</name>
<accession>R7TM11</accession>
<reference evidence="1 3" key="2">
    <citation type="journal article" date="2013" name="Nature">
        <title>Insights into bilaterian evolution from three spiralian genomes.</title>
        <authorList>
            <person name="Simakov O."/>
            <person name="Marletaz F."/>
            <person name="Cho S.J."/>
            <person name="Edsinger-Gonzales E."/>
            <person name="Havlak P."/>
            <person name="Hellsten U."/>
            <person name="Kuo D.H."/>
            <person name="Larsson T."/>
            <person name="Lv J."/>
            <person name="Arendt D."/>
            <person name="Savage R."/>
            <person name="Osoegawa K."/>
            <person name="de Jong P."/>
            <person name="Grimwood J."/>
            <person name="Chapman J.A."/>
            <person name="Shapiro H."/>
            <person name="Aerts A."/>
            <person name="Otillar R.P."/>
            <person name="Terry A.Y."/>
            <person name="Boore J.L."/>
            <person name="Grigoriev I.V."/>
            <person name="Lindberg D.R."/>
            <person name="Seaver E.C."/>
            <person name="Weisblat D.A."/>
            <person name="Putnam N.H."/>
            <person name="Rokhsar D.S."/>
        </authorList>
    </citation>
    <scope>NUCLEOTIDE SEQUENCE</scope>
    <source>
        <strain evidence="1 3">I ESC-2004</strain>
    </source>
</reference>
<dbReference type="OrthoDB" id="63112at2759"/>
<proteinExistence type="predicted"/>
<dbReference type="EMBL" id="AMQN01002462">
    <property type="status" value="NOT_ANNOTATED_CDS"/>
    <property type="molecule type" value="Genomic_DNA"/>
</dbReference>
<dbReference type="AlphaFoldDB" id="R7TM11"/>
<dbReference type="Pfam" id="PF08584">
    <property type="entry name" value="Ribonuc_P_40"/>
    <property type="match status" value="2"/>
</dbReference>
<evidence type="ECO:0000313" key="1">
    <source>
        <dbReference type="EMBL" id="ELT94843.1"/>
    </source>
</evidence>
<dbReference type="PANTHER" id="PTHR15396">
    <property type="entry name" value="RIBONUCLEASE P PROTEIN SUBUNIT P40"/>
    <property type="match status" value="1"/>
</dbReference>